<feature type="domain" description="IPT/TIG" evidence="1">
    <location>
        <begin position="287"/>
        <end position="361"/>
    </location>
</feature>
<reference evidence="3" key="1">
    <citation type="submission" date="2019-09" db="EMBL/GenBank/DDBJ databases">
        <authorList>
            <person name="Jung D.-H."/>
        </authorList>
    </citation>
    <scope>NUCLEOTIDE SEQUENCE [LARGE SCALE GENOMIC DNA]</scope>
    <source>
        <strain evidence="3">JA-25</strain>
    </source>
</reference>
<dbReference type="RefSeq" id="WP_166693780.1">
    <property type="nucleotide sequence ID" value="NZ_WAEL01000010.1"/>
</dbReference>
<proteinExistence type="predicted"/>
<evidence type="ECO:0000313" key="2">
    <source>
        <dbReference type="EMBL" id="NID13175.1"/>
    </source>
</evidence>
<name>A0ABX0QL63_9BACT</name>
<gene>
    <name evidence="2" type="ORF">F7231_23590</name>
</gene>
<dbReference type="SUPFAM" id="SSF81296">
    <property type="entry name" value="E set domains"/>
    <property type="match status" value="5"/>
</dbReference>
<comment type="caution">
    <text evidence="2">The sequence shown here is derived from an EMBL/GenBank/DDBJ whole genome shotgun (WGS) entry which is preliminary data.</text>
</comment>
<evidence type="ECO:0000259" key="1">
    <source>
        <dbReference type="Pfam" id="PF01833"/>
    </source>
</evidence>
<dbReference type="InterPro" id="IPR002909">
    <property type="entry name" value="IPT_dom"/>
</dbReference>
<dbReference type="Proteomes" id="UP000606008">
    <property type="component" value="Unassembled WGS sequence"/>
</dbReference>
<dbReference type="Pfam" id="PF01833">
    <property type="entry name" value="TIG"/>
    <property type="match status" value="3"/>
</dbReference>
<dbReference type="EMBL" id="WAEL01000010">
    <property type="protein sequence ID" value="NID13175.1"/>
    <property type="molecule type" value="Genomic_DNA"/>
</dbReference>
<dbReference type="InterPro" id="IPR014756">
    <property type="entry name" value="Ig_E-set"/>
</dbReference>
<feature type="domain" description="IPT/TIG" evidence="1">
    <location>
        <begin position="35"/>
        <end position="112"/>
    </location>
</feature>
<accession>A0ABX0QL63</accession>
<dbReference type="InterPro" id="IPR013783">
    <property type="entry name" value="Ig-like_fold"/>
</dbReference>
<organism evidence="2 3">
    <name type="scientific">Fibrivirga algicola</name>
    <dbReference type="NCBI Taxonomy" id="2950420"/>
    <lineage>
        <taxon>Bacteria</taxon>
        <taxon>Pseudomonadati</taxon>
        <taxon>Bacteroidota</taxon>
        <taxon>Cytophagia</taxon>
        <taxon>Cytophagales</taxon>
        <taxon>Spirosomataceae</taxon>
        <taxon>Fibrivirga</taxon>
    </lineage>
</organism>
<sequence>MRDNVRIRGLWKFVMGISLVVMALGCKVERFPPELWSVTPNRFAIGRSVELKGAQFGDQPIVTFGRAETAVQALVRTSSDGTLLVEVPRITPGPTQVQVANSQGMTPPLSFTVLQPQPTVNTILPTNSAPGTTIRITGENLDRLESVRFDTTRAASFTVVSPTDVLVAISPQQARGFVMMRIITEGGAANAVPFLVAGTPEITGFTPKRTRAGQEIVVTGRYLTDGLLRINRATPDPATTRITDTEIRAIIPADATSGRISVTVFDRLTGLSADSIYIANAPAITTNPNPGEGITGDKVLLTGLNFRDVTSVLFGNTAAQFRILNDNQIEATVPARSQSGNTIVSVTGLGGTTSATQPFVYILPPANLVFTPLRRGINKLVSVTGQNLLRIQQITLNGKPLAIHTRTEGVDFQFFVPADATTGVITATNRAGTATSVRSLTVVQAPVVTDYPRRWPAGGRLIIKGNWLRDAVVQFAGAANPASNDGRNEDTEIWVRVPDDTQIGQFTLTTDSPTAFTSDLFTPIRPVSGVVFTPTKGRVGDELTVTGQFLEDVTDVRFSGGASLAASFQRLGNGQMKVIVPANAVDGTLCFTNPAGFACTTTLFNVQRLVAGVAFIPKTAKVGTDVTFTGQNLADVVEVRFSGGLSTPARFRIVGTTLIATIPADAVSGTICLTTDSGTVCTAESFVITK</sequence>
<feature type="domain" description="IPT/TIG" evidence="1">
    <location>
        <begin position="200"/>
        <end position="268"/>
    </location>
</feature>
<dbReference type="Gene3D" id="2.60.40.10">
    <property type="entry name" value="Immunoglobulins"/>
    <property type="match status" value="7"/>
</dbReference>
<dbReference type="PROSITE" id="PS51257">
    <property type="entry name" value="PROKAR_LIPOPROTEIN"/>
    <property type="match status" value="1"/>
</dbReference>
<evidence type="ECO:0000313" key="3">
    <source>
        <dbReference type="Proteomes" id="UP000606008"/>
    </source>
</evidence>
<keyword evidence="3" id="KW-1185">Reference proteome</keyword>
<protein>
    <submittedName>
        <fullName evidence="2">Cell shape determination protein CcmA</fullName>
    </submittedName>
</protein>
<reference evidence="3" key="2">
    <citation type="submission" date="2023-07" db="EMBL/GenBank/DDBJ databases">
        <authorList>
            <person name="Jung D.-H."/>
        </authorList>
    </citation>
    <scope>NUCLEOTIDE SEQUENCE [LARGE SCALE GENOMIC DNA]</scope>
    <source>
        <strain evidence="3">JA-25</strain>
    </source>
</reference>